<proteinExistence type="predicted"/>
<evidence type="ECO:0000313" key="3">
    <source>
        <dbReference type="Proteomes" id="UP000199111"/>
    </source>
</evidence>
<name>A0A1I4DIR1_9ACTN</name>
<dbReference type="AlphaFoldDB" id="A0A1I4DIR1"/>
<accession>A0A1I4DIR1</accession>
<reference evidence="3" key="1">
    <citation type="submission" date="2016-10" db="EMBL/GenBank/DDBJ databases">
        <authorList>
            <person name="Varghese N."/>
            <person name="Submissions S."/>
        </authorList>
    </citation>
    <scope>NUCLEOTIDE SEQUENCE [LARGE SCALE GENOMIC DNA]</scope>
    <source>
        <strain evidence="3">CGMCC 4.2126</strain>
    </source>
</reference>
<organism evidence="2 3">
    <name type="scientific">Streptosporangium canum</name>
    <dbReference type="NCBI Taxonomy" id="324952"/>
    <lineage>
        <taxon>Bacteria</taxon>
        <taxon>Bacillati</taxon>
        <taxon>Actinomycetota</taxon>
        <taxon>Actinomycetes</taxon>
        <taxon>Streptosporangiales</taxon>
        <taxon>Streptosporangiaceae</taxon>
        <taxon>Streptosporangium</taxon>
    </lineage>
</organism>
<dbReference type="Proteomes" id="UP000199111">
    <property type="component" value="Unassembled WGS sequence"/>
</dbReference>
<gene>
    <name evidence="2" type="ORF">SAMN05216275_14120</name>
</gene>
<evidence type="ECO:0000256" key="1">
    <source>
        <dbReference type="SAM" id="MobiDB-lite"/>
    </source>
</evidence>
<sequence length="136" mass="14864">MAAAGPSDLENNVLDNPTGHPEPAADPEEFRHDTLAHLRNCLAKATALADQYATRGGEERETARQHLARADRFDELAVEARQTVEEWQELIAVVERRRGLLAPVEGLGLRAAVLGRPPYEDPALTGVHPLLSEVES</sequence>
<keyword evidence="3" id="KW-1185">Reference proteome</keyword>
<dbReference type="EMBL" id="FOQY01000041">
    <property type="protein sequence ID" value="SFK91771.1"/>
    <property type="molecule type" value="Genomic_DNA"/>
</dbReference>
<evidence type="ECO:0000313" key="2">
    <source>
        <dbReference type="EMBL" id="SFK91771.1"/>
    </source>
</evidence>
<protein>
    <submittedName>
        <fullName evidence="2">Uncharacterized protein</fullName>
    </submittedName>
</protein>
<feature type="region of interest" description="Disordered" evidence="1">
    <location>
        <begin position="1"/>
        <end position="31"/>
    </location>
</feature>